<organism evidence="2 3">
    <name type="scientific">Desulfobacter postgatei 2ac9</name>
    <dbReference type="NCBI Taxonomy" id="879212"/>
    <lineage>
        <taxon>Bacteria</taxon>
        <taxon>Pseudomonadati</taxon>
        <taxon>Thermodesulfobacteriota</taxon>
        <taxon>Desulfobacteria</taxon>
        <taxon>Desulfobacterales</taxon>
        <taxon>Desulfobacteraceae</taxon>
        <taxon>Desulfobacter</taxon>
    </lineage>
</organism>
<reference evidence="2 3" key="2">
    <citation type="submission" date="2012-02" db="EMBL/GenBank/DDBJ databases">
        <title>Improved High-Quality Draft sequence of Desulfobacter postgatei 2ac9.</title>
        <authorList>
            <consortium name="US DOE Joint Genome Institute"/>
            <person name="Lucas S."/>
            <person name="Han J."/>
            <person name="Lapidus A."/>
            <person name="Cheng J.-F."/>
            <person name="Goodwin L."/>
            <person name="Pitluck S."/>
            <person name="Peters L."/>
            <person name="Ovchinnikova G."/>
            <person name="Held B."/>
            <person name="Detter J.C."/>
            <person name="Han C."/>
            <person name="Tapia R."/>
            <person name="Land M."/>
            <person name="Hauser L."/>
            <person name="Kyrpides N."/>
            <person name="Ivanova N."/>
            <person name="Pagani I."/>
            <person name="Orellana R."/>
            <person name="Lovley D."/>
            <person name="Woyke T."/>
        </authorList>
    </citation>
    <scope>NUCLEOTIDE SEQUENCE [LARGE SCALE GENOMIC DNA]</scope>
    <source>
        <strain evidence="2 3">2ac9</strain>
    </source>
</reference>
<accession>I5B1Q9</accession>
<name>I5B1Q9_9BACT</name>
<keyword evidence="1" id="KW-0732">Signal</keyword>
<feature type="chain" id="PRO_5003699334" description="Curli production assembly/transport component CsgG" evidence="1">
    <location>
        <begin position="21"/>
        <end position="417"/>
    </location>
</feature>
<keyword evidence="3" id="KW-1185">Reference proteome</keyword>
<dbReference type="eggNOG" id="ENOG5032VK8">
    <property type="taxonomic scope" value="Bacteria"/>
</dbReference>
<dbReference type="EMBL" id="CM001488">
    <property type="protein sequence ID" value="EIM63422.1"/>
    <property type="molecule type" value="Genomic_DNA"/>
</dbReference>
<dbReference type="OrthoDB" id="9780816at2"/>
<evidence type="ECO:0000256" key="1">
    <source>
        <dbReference type="SAM" id="SignalP"/>
    </source>
</evidence>
<dbReference type="AlphaFoldDB" id="I5B1Q9"/>
<reference evidence="2 3" key="1">
    <citation type="submission" date="2011-09" db="EMBL/GenBank/DDBJ databases">
        <authorList>
            <consortium name="US DOE Joint Genome Institute (JGI-PGF)"/>
            <person name="Lucas S."/>
            <person name="Han J."/>
            <person name="Lapidus A."/>
            <person name="Cheng J.-F."/>
            <person name="Goodwin L."/>
            <person name="Pitluck S."/>
            <person name="Peters L."/>
            <person name="Land M.L."/>
            <person name="Hauser L."/>
            <person name="Orellana R."/>
            <person name="Lovley D."/>
            <person name="Woyke T.J."/>
        </authorList>
    </citation>
    <scope>NUCLEOTIDE SEQUENCE [LARGE SCALE GENOMIC DNA]</scope>
    <source>
        <strain evidence="2 3">2ac9</strain>
    </source>
</reference>
<sequence length="417" mass="45915">MKIVWAGVISLLAAALFASCGTTKVDSIHPMVQTASFGEGKKIVILPFADYTPSDSPMGYWRRNVLIMESLQDEILRYGYMPVINEDVISYLTDKKIINQEKMTRKPSSADSMLKAELEKEWSDEMKVEIANVLVSNAKKRKAEYSRDMASEYKTIALDAGVIRDIGRTFDADYIVRGRIMVFKTGREDSFNPLQTGVLPFFFNFGSRTAFGIAESENYEMIDKMAIGGLLGAAIAPSGWPIEESSADTVLSDAHPRFDGGLSAIGGTSYAEWNTAIWGVAGAAVAHLAHKGGRVDNAVVQLRMIVQDTRTGGIVWTNRSEVKTMTESVFSKKDADTLMSHAIQQVCERLVDSFAATENNRRIVRINDDGTLYVTPYGGLHKYPIDSTGTIYVDSPARTIKNRTQLDPVSSAGSTER</sequence>
<dbReference type="RefSeq" id="WP_004072484.1">
    <property type="nucleotide sequence ID" value="NZ_CM001488.1"/>
</dbReference>
<evidence type="ECO:0000313" key="2">
    <source>
        <dbReference type="EMBL" id="EIM63422.1"/>
    </source>
</evidence>
<dbReference type="Proteomes" id="UP000005778">
    <property type="component" value="Chromosome"/>
</dbReference>
<proteinExistence type="predicted"/>
<gene>
    <name evidence="2" type="ORF">DespoDRAFT_01486</name>
</gene>
<evidence type="ECO:0008006" key="4">
    <source>
        <dbReference type="Google" id="ProtNLM"/>
    </source>
</evidence>
<dbReference type="PROSITE" id="PS51257">
    <property type="entry name" value="PROKAR_LIPOPROTEIN"/>
    <property type="match status" value="1"/>
</dbReference>
<dbReference type="HOGENOM" id="CLU_054522_0_0_7"/>
<evidence type="ECO:0000313" key="3">
    <source>
        <dbReference type="Proteomes" id="UP000005778"/>
    </source>
</evidence>
<protein>
    <recommendedName>
        <fullName evidence="4">Curli production assembly/transport component CsgG</fullName>
    </recommendedName>
</protein>
<feature type="signal peptide" evidence="1">
    <location>
        <begin position="1"/>
        <end position="20"/>
    </location>
</feature>